<organism evidence="1 2">
    <name type="scientific">Actinopolymorpha rutila</name>
    <dbReference type="NCBI Taxonomy" id="446787"/>
    <lineage>
        <taxon>Bacteria</taxon>
        <taxon>Bacillati</taxon>
        <taxon>Actinomycetota</taxon>
        <taxon>Actinomycetes</taxon>
        <taxon>Propionibacteriales</taxon>
        <taxon>Actinopolymorphaceae</taxon>
        <taxon>Actinopolymorpha</taxon>
    </lineage>
</organism>
<dbReference type="Proteomes" id="UP000579605">
    <property type="component" value="Unassembled WGS sequence"/>
</dbReference>
<reference evidence="1 2" key="1">
    <citation type="submission" date="2020-07" db="EMBL/GenBank/DDBJ databases">
        <title>Sequencing the genomes of 1000 actinobacteria strains.</title>
        <authorList>
            <person name="Klenk H.-P."/>
        </authorList>
    </citation>
    <scope>NUCLEOTIDE SEQUENCE [LARGE SCALE GENOMIC DNA]</scope>
    <source>
        <strain evidence="1 2">DSM 18448</strain>
    </source>
</reference>
<proteinExistence type="predicted"/>
<gene>
    <name evidence="1" type="ORF">F4554_005560</name>
</gene>
<sequence>MRIRTPGTVSRPVTMTAQPRIRRGRRFIAPSQRVAGDYSVWSCITSRWERIGRRSRASTRRDARQRATTRAADLRRCVAGC</sequence>
<dbReference type="AlphaFoldDB" id="A0A852ZMZ5"/>
<comment type="caution">
    <text evidence="1">The sequence shown here is derived from an EMBL/GenBank/DDBJ whole genome shotgun (WGS) entry which is preliminary data.</text>
</comment>
<evidence type="ECO:0000313" key="1">
    <source>
        <dbReference type="EMBL" id="NYH92922.1"/>
    </source>
</evidence>
<keyword evidence="2" id="KW-1185">Reference proteome</keyword>
<name>A0A852ZMZ5_9ACTN</name>
<dbReference type="EMBL" id="JACBZH010000001">
    <property type="protein sequence ID" value="NYH92922.1"/>
    <property type="molecule type" value="Genomic_DNA"/>
</dbReference>
<accession>A0A852ZMZ5</accession>
<protein>
    <submittedName>
        <fullName evidence="1">Uncharacterized protein</fullName>
    </submittedName>
</protein>
<evidence type="ECO:0000313" key="2">
    <source>
        <dbReference type="Proteomes" id="UP000579605"/>
    </source>
</evidence>